<reference evidence="1 2" key="1">
    <citation type="journal article" date="2022" name="Nat. Genet.">
        <title>Improved pea reference genome and pan-genome highlight genomic features and evolutionary characteristics.</title>
        <authorList>
            <person name="Yang T."/>
            <person name="Liu R."/>
            <person name="Luo Y."/>
            <person name="Hu S."/>
            <person name="Wang D."/>
            <person name="Wang C."/>
            <person name="Pandey M.K."/>
            <person name="Ge S."/>
            <person name="Xu Q."/>
            <person name="Li N."/>
            <person name="Li G."/>
            <person name="Huang Y."/>
            <person name="Saxena R.K."/>
            <person name="Ji Y."/>
            <person name="Li M."/>
            <person name="Yan X."/>
            <person name="He Y."/>
            <person name="Liu Y."/>
            <person name="Wang X."/>
            <person name="Xiang C."/>
            <person name="Varshney R.K."/>
            <person name="Ding H."/>
            <person name="Gao S."/>
            <person name="Zong X."/>
        </authorList>
    </citation>
    <scope>NUCLEOTIDE SEQUENCE [LARGE SCALE GENOMIC DNA]</scope>
    <source>
        <strain evidence="1 2">cv. Zhongwan 6</strain>
    </source>
</reference>
<dbReference type="Proteomes" id="UP001058974">
    <property type="component" value="Chromosome 5"/>
</dbReference>
<proteinExistence type="predicted"/>
<gene>
    <name evidence="1" type="ORF">KIW84_051005</name>
</gene>
<accession>A0A9D5AD67</accession>
<comment type="caution">
    <text evidence="1">The sequence shown here is derived from an EMBL/GenBank/DDBJ whole genome shotgun (WGS) entry which is preliminary data.</text>
</comment>
<dbReference type="AlphaFoldDB" id="A0A9D5AD67"/>
<sequence length="139" mass="16071">MTSSKNGDETEVRMRHSCIPVSLSSINEKLTKTQRAHIECTPFKWAMDISNNFSISGGLLRELIIDRVVATEDELKYDIVNAALFEQGQPFVDVIDYHRLVAENKDFKKRISVLEYEVRMMKEARVNTSFEDKVVQDDR</sequence>
<name>A0A9D5AD67_PEA</name>
<dbReference type="EMBL" id="JAMSHJ010000005">
    <property type="protein sequence ID" value="KAI5403673.1"/>
    <property type="molecule type" value="Genomic_DNA"/>
</dbReference>
<evidence type="ECO:0000313" key="1">
    <source>
        <dbReference type="EMBL" id="KAI5403673.1"/>
    </source>
</evidence>
<protein>
    <submittedName>
        <fullName evidence="1">Uncharacterized protein</fullName>
    </submittedName>
</protein>
<evidence type="ECO:0000313" key="2">
    <source>
        <dbReference type="Proteomes" id="UP001058974"/>
    </source>
</evidence>
<keyword evidence="2" id="KW-1185">Reference proteome</keyword>
<dbReference type="Gramene" id="Psat05G0100500-T1">
    <property type="protein sequence ID" value="KAI5403673.1"/>
    <property type="gene ID" value="KIW84_051005"/>
</dbReference>
<organism evidence="1 2">
    <name type="scientific">Pisum sativum</name>
    <name type="common">Garden pea</name>
    <name type="synonym">Lathyrus oleraceus</name>
    <dbReference type="NCBI Taxonomy" id="3888"/>
    <lineage>
        <taxon>Eukaryota</taxon>
        <taxon>Viridiplantae</taxon>
        <taxon>Streptophyta</taxon>
        <taxon>Embryophyta</taxon>
        <taxon>Tracheophyta</taxon>
        <taxon>Spermatophyta</taxon>
        <taxon>Magnoliopsida</taxon>
        <taxon>eudicotyledons</taxon>
        <taxon>Gunneridae</taxon>
        <taxon>Pentapetalae</taxon>
        <taxon>rosids</taxon>
        <taxon>fabids</taxon>
        <taxon>Fabales</taxon>
        <taxon>Fabaceae</taxon>
        <taxon>Papilionoideae</taxon>
        <taxon>50 kb inversion clade</taxon>
        <taxon>NPAAA clade</taxon>
        <taxon>Hologalegina</taxon>
        <taxon>IRL clade</taxon>
        <taxon>Fabeae</taxon>
        <taxon>Lathyrus</taxon>
    </lineage>
</organism>